<evidence type="ECO:0000313" key="2">
    <source>
        <dbReference type="Proteomes" id="UP000828941"/>
    </source>
</evidence>
<dbReference type="Proteomes" id="UP000828941">
    <property type="component" value="Chromosome 1"/>
</dbReference>
<name>A0ACB9QB85_BAUVA</name>
<proteinExistence type="predicted"/>
<reference evidence="1 2" key="1">
    <citation type="journal article" date="2022" name="DNA Res.">
        <title>Chromosomal-level genome assembly of the orchid tree Bauhinia variegata (Leguminosae; Cercidoideae) supports the allotetraploid origin hypothesis of Bauhinia.</title>
        <authorList>
            <person name="Zhong Y."/>
            <person name="Chen Y."/>
            <person name="Zheng D."/>
            <person name="Pang J."/>
            <person name="Liu Y."/>
            <person name="Luo S."/>
            <person name="Meng S."/>
            <person name="Qian L."/>
            <person name="Wei D."/>
            <person name="Dai S."/>
            <person name="Zhou R."/>
        </authorList>
    </citation>
    <scope>NUCLEOTIDE SEQUENCE [LARGE SCALE GENOMIC DNA]</scope>
    <source>
        <strain evidence="1">BV-YZ2020</strain>
    </source>
</reference>
<organism evidence="1 2">
    <name type="scientific">Bauhinia variegata</name>
    <name type="common">Purple orchid tree</name>
    <name type="synonym">Phanera variegata</name>
    <dbReference type="NCBI Taxonomy" id="167791"/>
    <lineage>
        <taxon>Eukaryota</taxon>
        <taxon>Viridiplantae</taxon>
        <taxon>Streptophyta</taxon>
        <taxon>Embryophyta</taxon>
        <taxon>Tracheophyta</taxon>
        <taxon>Spermatophyta</taxon>
        <taxon>Magnoliopsida</taxon>
        <taxon>eudicotyledons</taxon>
        <taxon>Gunneridae</taxon>
        <taxon>Pentapetalae</taxon>
        <taxon>rosids</taxon>
        <taxon>fabids</taxon>
        <taxon>Fabales</taxon>
        <taxon>Fabaceae</taxon>
        <taxon>Cercidoideae</taxon>
        <taxon>Cercideae</taxon>
        <taxon>Bauhiniinae</taxon>
        <taxon>Bauhinia</taxon>
    </lineage>
</organism>
<gene>
    <name evidence="1" type="ORF">L6164_001103</name>
</gene>
<sequence>MSAASKNASTLESHSTIMEPPKPNSPTAELQNLGATTRLDGRNYLQWARLVTLALKGKQKLHHLTEDPPNSLDEKYSAWDIEDTIIMTWLLNSMQLEISQNFMFLETSK</sequence>
<accession>A0ACB9QB85</accession>
<evidence type="ECO:0000313" key="1">
    <source>
        <dbReference type="EMBL" id="KAI4357136.1"/>
    </source>
</evidence>
<comment type="caution">
    <text evidence="1">The sequence shown here is derived from an EMBL/GenBank/DDBJ whole genome shotgun (WGS) entry which is preliminary data.</text>
</comment>
<dbReference type="EMBL" id="CM039426">
    <property type="protein sequence ID" value="KAI4357136.1"/>
    <property type="molecule type" value="Genomic_DNA"/>
</dbReference>
<keyword evidence="2" id="KW-1185">Reference proteome</keyword>
<protein>
    <submittedName>
        <fullName evidence="1">Uncharacterized protein</fullName>
    </submittedName>
</protein>